<accession>A0ACC0H454</accession>
<organism evidence="1 2">
    <name type="scientific">Camellia lanceoleosa</name>
    <dbReference type="NCBI Taxonomy" id="1840588"/>
    <lineage>
        <taxon>Eukaryota</taxon>
        <taxon>Viridiplantae</taxon>
        <taxon>Streptophyta</taxon>
        <taxon>Embryophyta</taxon>
        <taxon>Tracheophyta</taxon>
        <taxon>Spermatophyta</taxon>
        <taxon>Magnoliopsida</taxon>
        <taxon>eudicotyledons</taxon>
        <taxon>Gunneridae</taxon>
        <taxon>Pentapetalae</taxon>
        <taxon>asterids</taxon>
        <taxon>Ericales</taxon>
        <taxon>Theaceae</taxon>
        <taxon>Camellia</taxon>
    </lineage>
</organism>
<protein>
    <submittedName>
        <fullName evidence="1">Uncharacterized protein Mb2253c</fullName>
    </submittedName>
</protein>
<dbReference type="EMBL" id="CM045764">
    <property type="protein sequence ID" value="KAI8007714.1"/>
    <property type="molecule type" value="Genomic_DNA"/>
</dbReference>
<evidence type="ECO:0000313" key="1">
    <source>
        <dbReference type="EMBL" id="KAI8007714.1"/>
    </source>
</evidence>
<dbReference type="Proteomes" id="UP001060215">
    <property type="component" value="Chromosome 7"/>
</dbReference>
<keyword evidence="2" id="KW-1185">Reference proteome</keyword>
<feature type="non-terminal residue" evidence="1">
    <location>
        <position position="208"/>
    </location>
</feature>
<comment type="caution">
    <text evidence="1">The sequence shown here is derived from an EMBL/GenBank/DDBJ whole genome shotgun (WGS) entry which is preliminary data.</text>
</comment>
<feature type="non-terminal residue" evidence="1">
    <location>
        <position position="1"/>
    </location>
</feature>
<name>A0ACC0H454_9ERIC</name>
<evidence type="ECO:0000313" key="2">
    <source>
        <dbReference type="Proteomes" id="UP001060215"/>
    </source>
</evidence>
<sequence>RRTVKRGGGRAAASVLADFVAEFTGELANHKPDNVRPKAEVLPKPNWRIYVGDIWQLYCDGSSNQRGSGTGVVIMSPDGAVIEQAVKLDFEASNNEAEYEALLADLRNAHLLGAWRLLVFCDSKLVINQLKGEYAPRNDRMAAYMKTTNSLLAKFDHHELNQITRDQNTHADALVCLASAINSEIKRTIEVGFVPEPSIGPSEEIHVN</sequence>
<gene>
    <name evidence="1" type="ORF">LOK49_LG07G00756</name>
</gene>
<proteinExistence type="predicted"/>
<reference evidence="1 2" key="1">
    <citation type="journal article" date="2022" name="Plant J.">
        <title>Chromosome-level genome of Camellia lanceoleosa provides a valuable resource for understanding genome evolution and self-incompatibility.</title>
        <authorList>
            <person name="Gong W."/>
            <person name="Xiao S."/>
            <person name="Wang L."/>
            <person name="Liao Z."/>
            <person name="Chang Y."/>
            <person name="Mo W."/>
            <person name="Hu G."/>
            <person name="Li W."/>
            <person name="Zhao G."/>
            <person name="Zhu H."/>
            <person name="Hu X."/>
            <person name="Ji K."/>
            <person name="Xiang X."/>
            <person name="Song Q."/>
            <person name="Yuan D."/>
            <person name="Jin S."/>
            <person name="Zhang L."/>
        </authorList>
    </citation>
    <scope>NUCLEOTIDE SEQUENCE [LARGE SCALE GENOMIC DNA]</scope>
    <source>
        <strain evidence="1">SQ_2022a</strain>
    </source>
</reference>